<organism evidence="4 5">
    <name type="scientific">Anoxynatronum buryatiense</name>
    <dbReference type="NCBI Taxonomy" id="489973"/>
    <lineage>
        <taxon>Bacteria</taxon>
        <taxon>Bacillati</taxon>
        <taxon>Bacillota</taxon>
        <taxon>Clostridia</taxon>
        <taxon>Eubacteriales</taxon>
        <taxon>Clostridiaceae</taxon>
        <taxon>Anoxynatronum</taxon>
    </lineage>
</organism>
<dbReference type="Gene3D" id="3.20.20.140">
    <property type="entry name" value="Metal-dependent hydrolases"/>
    <property type="match status" value="2"/>
</dbReference>
<evidence type="ECO:0000313" key="5">
    <source>
        <dbReference type="Proteomes" id="UP001158066"/>
    </source>
</evidence>
<dbReference type="SUPFAM" id="SSF51338">
    <property type="entry name" value="Composite domain of metallo-dependent hydrolases"/>
    <property type="match status" value="1"/>
</dbReference>
<dbReference type="SUPFAM" id="SSF51556">
    <property type="entry name" value="Metallo-dependent hydrolases"/>
    <property type="match status" value="1"/>
</dbReference>
<name>A0AA46AJN7_9CLOT</name>
<feature type="domain" description="Amidohydrolase 3" evidence="3">
    <location>
        <begin position="189"/>
        <end position="432"/>
    </location>
</feature>
<accession>A0AA46AJN7</accession>
<proteinExistence type="inferred from homology"/>
<evidence type="ECO:0000259" key="3">
    <source>
        <dbReference type="Pfam" id="PF07969"/>
    </source>
</evidence>
<comment type="caution">
    <text evidence="4">The sequence shown here is derived from an EMBL/GenBank/DDBJ whole genome shotgun (WGS) entry which is preliminary data.</text>
</comment>
<dbReference type="Proteomes" id="UP001158066">
    <property type="component" value="Unassembled WGS sequence"/>
</dbReference>
<evidence type="ECO:0000313" key="4">
    <source>
        <dbReference type="EMBL" id="SMP64040.1"/>
    </source>
</evidence>
<sequence>MRTVINNGHVIDPGGGIDARLNVGIVDNKISEVVEHTLRGDLEIDAAGLVVSPGFIDLHIHEDPYTQEADRFDVSIFDALLRMGVTTAIGGNCGIGTERPDQYLEAARRLGLPLNVGLLVPHETLRRQTGQSDPYAPASPESIGHMEKLADQYLKAGCLGISFGIRYVPGITEEELSCISRAAQKHHTFIAAHLRDDAHQVMAAAEEFIRIGEKHRLPVQLSHIGSMAGFGQMEAFLAQMDHRAETGLDISADCYPYTAFSTFIGAATYDEGFLERYGITYDAIEIAEGEFQGQRCTEALFHRLRREAPRTLTLAHVMNQTDIDLALQHPLVMIASDGLINGGQGHPRAAGTFPRVLGEYVRERKILTLKQAIEKMTVLPARRLGIAKGTLQVGADADITLFDPVTIADQADFNHPMMPPTGIKGVFVNGRLALQEGKMRIRNAGTAMVNSGASS</sequence>
<dbReference type="PANTHER" id="PTHR11113">
    <property type="entry name" value="N-ACETYLGLUCOSAMINE-6-PHOSPHATE DEACETYLASE"/>
    <property type="match status" value="1"/>
</dbReference>
<protein>
    <submittedName>
        <fullName evidence="4">N-acyl-D-amino-acid deacylase</fullName>
    </submittedName>
</protein>
<dbReference type="InterPro" id="IPR013108">
    <property type="entry name" value="Amidohydro_3"/>
</dbReference>
<keyword evidence="2" id="KW-0378">Hydrolase</keyword>
<dbReference type="InterPro" id="IPR032466">
    <property type="entry name" value="Metal_Hydrolase"/>
</dbReference>
<dbReference type="RefSeq" id="WP_283410005.1">
    <property type="nucleotide sequence ID" value="NZ_FXUF01000011.1"/>
</dbReference>
<dbReference type="GO" id="GO:0006046">
    <property type="term" value="P:N-acetylglucosamine catabolic process"/>
    <property type="evidence" value="ECO:0007669"/>
    <property type="project" value="TreeGrafter"/>
</dbReference>
<reference evidence="4" key="1">
    <citation type="submission" date="2017-05" db="EMBL/GenBank/DDBJ databases">
        <authorList>
            <person name="Varghese N."/>
            <person name="Submissions S."/>
        </authorList>
    </citation>
    <scope>NUCLEOTIDE SEQUENCE</scope>
    <source>
        <strain evidence="4">Su22</strain>
    </source>
</reference>
<comment type="similarity">
    <text evidence="1">Belongs to the metallo-dependent hydrolases superfamily. NagA family.</text>
</comment>
<dbReference type="Pfam" id="PF07969">
    <property type="entry name" value="Amidohydro_3"/>
    <property type="match status" value="1"/>
</dbReference>
<dbReference type="PANTHER" id="PTHR11113:SF14">
    <property type="entry name" value="N-ACETYLGLUCOSAMINE-6-PHOSPHATE DEACETYLASE"/>
    <property type="match status" value="1"/>
</dbReference>
<dbReference type="AlphaFoldDB" id="A0AA46AJN7"/>
<dbReference type="GO" id="GO:0008448">
    <property type="term" value="F:N-acetylglucosamine-6-phosphate deacetylase activity"/>
    <property type="evidence" value="ECO:0007669"/>
    <property type="project" value="TreeGrafter"/>
</dbReference>
<evidence type="ECO:0000256" key="2">
    <source>
        <dbReference type="ARBA" id="ARBA00022801"/>
    </source>
</evidence>
<gene>
    <name evidence="4" type="ORF">SAMN06296020_11190</name>
</gene>
<keyword evidence="5" id="KW-1185">Reference proteome</keyword>
<dbReference type="EMBL" id="FXUF01000011">
    <property type="protein sequence ID" value="SMP64040.1"/>
    <property type="molecule type" value="Genomic_DNA"/>
</dbReference>
<evidence type="ECO:0000256" key="1">
    <source>
        <dbReference type="ARBA" id="ARBA00010716"/>
    </source>
</evidence>
<dbReference type="InterPro" id="IPR011059">
    <property type="entry name" value="Metal-dep_hydrolase_composite"/>
</dbReference>